<reference evidence="6" key="3">
    <citation type="submission" date="2023-04" db="EMBL/GenBank/DDBJ databases">
        <title>WGS assembly of Eucalyptus grandis.</title>
        <authorList>
            <person name="Myburg A."/>
            <person name="Grattapaglia D."/>
            <person name="Tuskan G."/>
            <person name="Hellsten U."/>
            <person name="Hayes R."/>
            <person name="Grimwood J."/>
            <person name="Jenkins J."/>
            <person name="Lindquist E."/>
            <person name="Tice H."/>
            <person name="Bauer D."/>
            <person name="Goodstein D."/>
            <person name="Dubchak I."/>
            <person name="Poliakov A."/>
            <person name="Mizrachi E."/>
            <person name="Kullan A."/>
            <person name="Hussey S."/>
            <person name="Pinard D."/>
            <person name="Van D."/>
            <person name="Singh P."/>
            <person name="Van J."/>
            <person name="Silva-Junior O."/>
            <person name="Togawa R."/>
            <person name="Pappas M."/>
            <person name="Faria D."/>
            <person name="Sansaloni C."/>
            <person name="Petroli C."/>
            <person name="Yang X."/>
            <person name="Ranjan P."/>
            <person name="Tschaplinski T."/>
            <person name="Ye C."/>
            <person name="Li T."/>
            <person name="Sterck L."/>
            <person name="Vanneste K."/>
            <person name="Murat F."/>
            <person name="Soler M."/>
            <person name="Clemente H."/>
            <person name="Saidi N."/>
            <person name="Cassan-Wang H."/>
            <person name="Dunand C."/>
            <person name="Hefer C."/>
            <person name="Bornberg-Bauer E."/>
            <person name="Kersting A."/>
            <person name="Vining K."/>
            <person name="Amarasinghe V."/>
            <person name="Ranik M."/>
            <person name="Naithani S."/>
            <person name="Elser J."/>
            <person name="Boyd A."/>
            <person name="Liston A."/>
            <person name="Spatafora J."/>
            <person name="Dharmwardhana P."/>
            <person name="Raja R."/>
            <person name="Sullivan C."/>
            <person name="Romanel E."/>
            <person name="Alves-Ferreira M."/>
            <person name="Kulheim C."/>
            <person name="Foley W."/>
            <person name="Carocha V."/>
            <person name="Paiva J."/>
            <person name="Kudrna D."/>
            <person name="Brommonschenkel S."/>
            <person name="Pasquali G."/>
            <person name="Byrne M."/>
            <person name="Rigault P."/>
            <person name="Tibbits J."/>
            <person name="Spokevicius A."/>
            <person name="Jones R."/>
            <person name="Steane D."/>
            <person name="Vaillancourt R."/>
            <person name="Potts B."/>
            <person name="Joubert F."/>
            <person name="Barry K."/>
            <person name="Pappas G."/>
            <person name="Strauss S."/>
            <person name="Jaiswal P."/>
            <person name="Grima-Pettenati J."/>
            <person name="Salse J."/>
            <person name="Van D."/>
            <person name="Rokhsar D."/>
            <person name="Schmutz J."/>
        </authorList>
    </citation>
    <scope>NUCLEOTIDE SEQUENCE</scope>
    <source>
        <tissue evidence="6">Leaf extractions</tissue>
    </source>
</reference>
<feature type="region of interest" description="Disordered" evidence="4">
    <location>
        <begin position="1"/>
        <end position="94"/>
    </location>
</feature>
<reference evidence="7" key="1">
    <citation type="submission" date="2013-07" db="EMBL/GenBank/DDBJ databases">
        <title>The genome of Eucalyptus grandis.</title>
        <authorList>
            <person name="Schmutz J."/>
            <person name="Hayes R."/>
            <person name="Myburg A."/>
            <person name="Tuskan G."/>
            <person name="Grattapaglia D."/>
            <person name="Rokhsar D.S."/>
        </authorList>
    </citation>
    <scope>NUCLEOTIDE SEQUENCE</scope>
    <source>
        <tissue evidence="7">Leaf extractions</tissue>
    </source>
</reference>
<dbReference type="SUPFAM" id="SSF56112">
    <property type="entry name" value="Protein kinase-like (PK-like)"/>
    <property type="match status" value="1"/>
</dbReference>
<dbReference type="EMBL" id="MU848312">
    <property type="protein sequence ID" value="KAK2632927.1"/>
    <property type="molecule type" value="Genomic_DNA"/>
</dbReference>
<dbReference type="Gramene" id="KCW45425">
    <property type="protein sequence ID" value="KCW45425"/>
    <property type="gene ID" value="EUGRSUZ_L00876"/>
</dbReference>
<organism evidence="7">
    <name type="scientific">Eucalyptus grandis</name>
    <name type="common">Flooded gum</name>
    <dbReference type="NCBI Taxonomy" id="71139"/>
    <lineage>
        <taxon>Eukaryota</taxon>
        <taxon>Viridiplantae</taxon>
        <taxon>Streptophyta</taxon>
        <taxon>Embryophyta</taxon>
        <taxon>Tracheophyta</taxon>
        <taxon>Spermatophyta</taxon>
        <taxon>Magnoliopsida</taxon>
        <taxon>eudicotyledons</taxon>
        <taxon>Gunneridae</taxon>
        <taxon>Pentapetalae</taxon>
        <taxon>rosids</taxon>
        <taxon>malvids</taxon>
        <taxon>Myrtales</taxon>
        <taxon>Myrtaceae</taxon>
        <taxon>Myrtoideae</taxon>
        <taxon>Eucalypteae</taxon>
        <taxon>Eucalyptus</taxon>
    </lineage>
</organism>
<dbReference type="InterPro" id="IPR038357">
    <property type="entry name" value="KEN_sf"/>
</dbReference>
<evidence type="ECO:0000256" key="3">
    <source>
        <dbReference type="ARBA" id="ARBA00022840"/>
    </source>
</evidence>
<feature type="region of interest" description="Disordered" evidence="4">
    <location>
        <begin position="205"/>
        <end position="230"/>
    </location>
</feature>
<sequence>MPELLAGSPDCDASDQVRTGTDLSELELTSKRRKTGEGSSENEGGLDGSRSNDDGRTAEAEWSAQWESLFSVEPSSENEGGLDGSRRNEDGRTAEAELSSPIVALCQPIRSPCQWELPFSVKPSSENEGRLDDSWSNGNGWMLDLVNSLPREYVASSSYVDSRLDDRWSNGDIEMTNKAGLLCPPPPHSLSLGTSDSQVSIQNWNKSESNGSLDREDNHDNRASSENEDRLLGCRSYDDLPLKLTLPVSSTEIGKESNEINGVEGSCGVHPVAGKCPVRHPNAGQLLSASSSNSDYLDVNLRMEGRPPPPLLLWSRDMFSQPYHHHPVGTIFGNLKPENVLTMTDRLFCGQLSYIKKNNMDPFLVKSTPEAEGLFLRLLKKNPELRLGEKEVLLHPFSWSLKDKLHFLHQMREMLASENLELDADLLEELESNEPPVFDGNWIDKLDPIFKDYILKRPENYDYSSVLGLVRCIRNNSIHLPRLPRKIKKKVGWNDADFYIYFAVRFPSLLMKLYGVASQFCREERWFKEFHEEIIRELFGRDVP</sequence>
<dbReference type="STRING" id="71139.A0A058ZWQ6"/>
<evidence type="ECO:0000256" key="4">
    <source>
        <dbReference type="SAM" id="MobiDB-lite"/>
    </source>
</evidence>
<accession>A0A058ZWQ6</accession>
<keyword evidence="1" id="KW-0732">Signal</keyword>
<dbReference type="GO" id="GO:0036498">
    <property type="term" value="P:IRE1-mediated unfolded protein response"/>
    <property type="evidence" value="ECO:0000318"/>
    <property type="project" value="GO_Central"/>
</dbReference>
<dbReference type="GO" id="GO:0004521">
    <property type="term" value="F:RNA endonuclease activity"/>
    <property type="evidence" value="ECO:0000318"/>
    <property type="project" value="GO_Central"/>
</dbReference>
<dbReference type="GO" id="GO:0006397">
    <property type="term" value="P:mRNA processing"/>
    <property type="evidence" value="ECO:0007669"/>
    <property type="project" value="InterPro"/>
</dbReference>
<dbReference type="Gene3D" id="1.20.1440.180">
    <property type="entry name" value="KEN domain"/>
    <property type="match status" value="1"/>
</dbReference>
<evidence type="ECO:0000259" key="5">
    <source>
        <dbReference type="PROSITE" id="PS51392"/>
    </source>
</evidence>
<dbReference type="Pfam" id="PF06479">
    <property type="entry name" value="Ribonuc_2-5A"/>
    <property type="match status" value="1"/>
</dbReference>
<evidence type="ECO:0000256" key="2">
    <source>
        <dbReference type="ARBA" id="ARBA00022741"/>
    </source>
</evidence>
<keyword evidence="2" id="KW-0547">Nucleotide-binding</keyword>
<dbReference type="InterPro" id="IPR011009">
    <property type="entry name" value="Kinase-like_dom_sf"/>
</dbReference>
<feature type="domain" description="KEN" evidence="5">
    <location>
        <begin position="401"/>
        <end position="533"/>
    </location>
</feature>
<dbReference type="InParanoid" id="A0A058ZWQ6"/>
<dbReference type="InterPro" id="IPR010513">
    <property type="entry name" value="KEN_dom"/>
</dbReference>
<feature type="region of interest" description="Disordered" evidence="4">
    <location>
        <begin position="179"/>
        <end position="198"/>
    </location>
</feature>
<dbReference type="PANTHER" id="PTHR13954">
    <property type="entry name" value="IRE1-RELATED"/>
    <property type="match status" value="1"/>
</dbReference>
<dbReference type="GO" id="GO:0005783">
    <property type="term" value="C:endoplasmic reticulum"/>
    <property type="evidence" value="ECO:0000318"/>
    <property type="project" value="GO_Central"/>
</dbReference>
<dbReference type="PROSITE" id="PS51392">
    <property type="entry name" value="KEN"/>
    <property type="match status" value="1"/>
</dbReference>
<gene>
    <name evidence="7" type="ORF">EUGRSUZ_L00876</name>
</gene>
<protein>
    <recommendedName>
        <fullName evidence="5">KEN domain-containing protein</fullName>
    </recommendedName>
</protein>
<keyword evidence="8" id="KW-1185">Reference proteome</keyword>
<evidence type="ECO:0000313" key="7">
    <source>
        <dbReference type="EMBL" id="KCW45425.1"/>
    </source>
</evidence>
<dbReference type="PANTHER" id="PTHR13954:SF6">
    <property type="entry name" value="NON-SPECIFIC SERINE_THREONINE PROTEIN KINASE"/>
    <property type="match status" value="1"/>
</dbReference>
<reference evidence="6" key="4">
    <citation type="submission" date="2023-07" db="EMBL/GenBank/DDBJ databases">
        <authorList>
            <person name="Myburg A.A."/>
            <person name="Grattapaglia D."/>
            <person name="Tuskan G.A."/>
            <person name="Hellsten U."/>
            <person name="Hayes R.D."/>
            <person name="Grimwood J."/>
            <person name="Jenkins J."/>
            <person name="Lindquist E."/>
            <person name="Tice H."/>
            <person name="Bauer D."/>
            <person name="Goodstein D.M."/>
            <person name="Dubchak I."/>
            <person name="Poliakov A."/>
            <person name="Mizrachi E."/>
            <person name="Kullan A.R."/>
            <person name="Hussey S.G."/>
            <person name="Pinard D."/>
            <person name="Van D.M."/>
            <person name="Singh P."/>
            <person name="Van J.I."/>
            <person name="Silva-Junior O.B."/>
            <person name="Togawa R.C."/>
            <person name="Pappas M.R."/>
            <person name="Faria D.A."/>
            <person name="Sansaloni C.P."/>
            <person name="Petroli C.D."/>
            <person name="Yang X."/>
            <person name="Ranjan P."/>
            <person name="Tschaplinski T.J."/>
            <person name="Ye C.Y."/>
            <person name="Li T."/>
            <person name="Sterck L."/>
            <person name="Vanneste K."/>
            <person name="Murat F."/>
            <person name="Soler M."/>
            <person name="Clemente H.S."/>
            <person name="Saidi N."/>
            <person name="Cassan-Wang H."/>
            <person name="Dunand C."/>
            <person name="Hefer C.A."/>
            <person name="Bornberg-Bauer E."/>
            <person name="Kersting A.R."/>
            <person name="Vining K."/>
            <person name="Amarasinghe V."/>
            <person name="Ranik M."/>
            <person name="Naithani S."/>
            <person name="Elser J."/>
            <person name="Boyd A.E."/>
            <person name="Liston A."/>
            <person name="Spatafora J.W."/>
            <person name="Dharmwardhana P."/>
            <person name="Raja R."/>
            <person name="Sullivan C."/>
            <person name="Romanel E."/>
            <person name="Alves-Ferreira M."/>
            <person name="Kulheim C."/>
            <person name="Foley W."/>
            <person name="Carocha V."/>
            <person name="Paiva J."/>
            <person name="Kudrna D."/>
            <person name="Brommonschenkel S.H."/>
            <person name="Pasquali G."/>
            <person name="Byrne M."/>
            <person name="Rigault P."/>
            <person name="Tibbits J."/>
            <person name="Spokevicius A."/>
            <person name="Jones R.C."/>
            <person name="Steane D.A."/>
            <person name="Vaillancourt R.E."/>
            <person name="Potts B.M."/>
            <person name="Joubert F."/>
            <person name="Barry K."/>
            <person name="Pappas G.J."/>
            <person name="Strauss S.H."/>
            <person name="Jaiswal P."/>
            <person name="Grima-Pettenati J."/>
            <person name="Salse J."/>
            <person name="Van D.P."/>
            <person name="Rokhsar D.S."/>
            <person name="Schmutz J."/>
        </authorList>
    </citation>
    <scope>NUCLEOTIDE SEQUENCE</scope>
    <source>
        <tissue evidence="6">Leaf extractions</tissue>
    </source>
</reference>
<dbReference type="AlphaFoldDB" id="A0A058ZWQ6"/>
<dbReference type="GO" id="GO:0004674">
    <property type="term" value="F:protein serine/threonine kinase activity"/>
    <property type="evidence" value="ECO:0000318"/>
    <property type="project" value="GO_Central"/>
</dbReference>
<proteinExistence type="predicted"/>
<dbReference type="EMBL" id="KK198827">
    <property type="protein sequence ID" value="KCW45425.1"/>
    <property type="molecule type" value="Genomic_DNA"/>
</dbReference>
<keyword evidence="3" id="KW-0067">ATP-binding</keyword>
<feature type="compositionally biased region" description="Basic and acidic residues" evidence="4">
    <location>
        <begin position="84"/>
        <end position="94"/>
    </location>
</feature>
<evidence type="ECO:0000256" key="1">
    <source>
        <dbReference type="ARBA" id="ARBA00022729"/>
    </source>
</evidence>
<dbReference type="Proteomes" id="UP000030711">
    <property type="component" value="Unassembled WGS sequence"/>
</dbReference>
<evidence type="ECO:0000313" key="8">
    <source>
        <dbReference type="Proteomes" id="UP000030711"/>
    </source>
</evidence>
<feature type="compositionally biased region" description="Basic and acidic residues" evidence="4">
    <location>
        <begin position="50"/>
        <end position="59"/>
    </location>
</feature>
<evidence type="ECO:0000313" key="6">
    <source>
        <dbReference type="EMBL" id="KAK2632927.1"/>
    </source>
</evidence>
<name>A0A058ZWQ6_EUCGR</name>
<dbReference type="GO" id="GO:0070059">
    <property type="term" value="P:intrinsic apoptotic signaling pathway in response to endoplasmic reticulum stress"/>
    <property type="evidence" value="ECO:0000318"/>
    <property type="project" value="GO_Central"/>
</dbReference>
<feature type="compositionally biased region" description="Polar residues" evidence="4">
    <location>
        <begin position="65"/>
        <end position="78"/>
    </location>
</feature>
<reference evidence="6" key="2">
    <citation type="journal article" date="2014" name="Nature">
        <title>The genome of Eucalyptus grandis.</title>
        <authorList>
            <person name="Myburg A.A."/>
            <person name="Grattapaglia D."/>
            <person name="Tuskan G.A."/>
            <person name="Hellsten U."/>
            <person name="Hayes R.D."/>
            <person name="Grimwood J."/>
            <person name="Jenkins J."/>
            <person name="Lindquist E."/>
            <person name="Tice H."/>
            <person name="Bauer D."/>
            <person name="Goodstein D.M."/>
            <person name="Dubchak I."/>
            <person name="Poliakov A."/>
            <person name="Mizrachi E."/>
            <person name="Kullan A.R."/>
            <person name="Hussey S.G."/>
            <person name="Pinard D."/>
            <person name="van der Merwe K."/>
            <person name="Singh P."/>
            <person name="van Jaarsveld I."/>
            <person name="Silva-Junior O.B."/>
            <person name="Togawa R.C."/>
            <person name="Pappas M.R."/>
            <person name="Faria D.A."/>
            <person name="Sansaloni C.P."/>
            <person name="Petroli C.D."/>
            <person name="Yang X."/>
            <person name="Ranjan P."/>
            <person name="Tschaplinski T.J."/>
            <person name="Ye C.Y."/>
            <person name="Li T."/>
            <person name="Sterck L."/>
            <person name="Vanneste K."/>
            <person name="Murat F."/>
            <person name="Soler M."/>
            <person name="Clemente H.S."/>
            <person name="Saidi N."/>
            <person name="Cassan-Wang H."/>
            <person name="Dunand C."/>
            <person name="Hefer C.A."/>
            <person name="Bornberg-Bauer E."/>
            <person name="Kersting A.R."/>
            <person name="Vining K."/>
            <person name="Amarasinghe V."/>
            <person name="Ranik M."/>
            <person name="Naithani S."/>
            <person name="Elser J."/>
            <person name="Boyd A.E."/>
            <person name="Liston A."/>
            <person name="Spatafora J.W."/>
            <person name="Dharmwardhana P."/>
            <person name="Raja R."/>
            <person name="Sullivan C."/>
            <person name="Romanel E."/>
            <person name="Alves-Ferreira M."/>
            <person name="Kulheim C."/>
            <person name="Foley W."/>
            <person name="Carocha V."/>
            <person name="Paiva J."/>
            <person name="Kudrna D."/>
            <person name="Brommonschenkel S.H."/>
            <person name="Pasquali G."/>
            <person name="Byrne M."/>
            <person name="Rigault P."/>
            <person name="Tibbits J."/>
            <person name="Spokevicius A."/>
            <person name="Jones R.C."/>
            <person name="Steane D.A."/>
            <person name="Vaillancourt R.E."/>
            <person name="Potts B.M."/>
            <person name="Joubert F."/>
            <person name="Barry K."/>
            <person name="Pappas G.J."/>
            <person name="Strauss S.H."/>
            <person name="Jaiswal P."/>
            <person name="Grima-Pettenati J."/>
            <person name="Salse J."/>
            <person name="Van de Peer Y."/>
            <person name="Rokhsar D.S."/>
            <person name="Schmutz J."/>
        </authorList>
    </citation>
    <scope>NUCLEOTIDE SEQUENCE</scope>
    <source>
        <tissue evidence="6">Leaf extractions</tissue>
    </source>
</reference>
<dbReference type="GO" id="GO:0005524">
    <property type="term" value="F:ATP binding"/>
    <property type="evidence" value="ECO:0007669"/>
    <property type="project" value="UniProtKB-KW"/>
</dbReference>
<dbReference type="InterPro" id="IPR045133">
    <property type="entry name" value="IRE1/2-like"/>
</dbReference>
<dbReference type="GO" id="GO:0051082">
    <property type="term" value="F:unfolded protein binding"/>
    <property type="evidence" value="ECO:0000318"/>
    <property type="project" value="GO_Central"/>
</dbReference>
<feature type="compositionally biased region" description="Basic and acidic residues" evidence="4">
    <location>
        <begin position="213"/>
        <end position="230"/>
    </location>
</feature>